<accession>A0AAD9L761</accession>
<protein>
    <submittedName>
        <fullName evidence="2">Uncharacterized protein</fullName>
    </submittedName>
</protein>
<gene>
    <name evidence="2" type="ORF">DB88DRAFT_472444</name>
</gene>
<comment type="caution">
    <text evidence="2">The sequence shown here is derived from an EMBL/GenBank/DDBJ whole genome shotgun (WGS) entry which is preliminary data.</text>
</comment>
<dbReference type="EMBL" id="JAODAN010000004">
    <property type="protein sequence ID" value="KAK1925177.1"/>
    <property type="molecule type" value="Genomic_DNA"/>
</dbReference>
<feature type="compositionally biased region" description="Polar residues" evidence="1">
    <location>
        <begin position="113"/>
        <end position="124"/>
    </location>
</feature>
<sequence length="279" mass="30346">MPHPSRKRSRRRGGDQIEEEGGPGGRRDSSQFSDPSPLQPGLRSPPPPDHAQSHSDRPSRPSFQEENSHYSPPTPIASSLRSGNPALQVYPSLAQIPLSRLRTRIHPAPSPLSPTTSQGQSHPSPGNPPRRGQKGPRGPRTSKHARTSVPLPNGPSTGPPHRGADADPSEERRTTIDVSMNLTGPDQLHKVDPNEASEGIHVTAGLPGTQGRLGSTTRFGYTANSGDSRVQDDQFRTYSLQLLQHPVRSRALDREPWRTVNRNILPLICQKLTPGFTPS</sequence>
<keyword evidence="3" id="KW-1185">Reference proteome</keyword>
<proteinExistence type="predicted"/>
<evidence type="ECO:0000313" key="3">
    <source>
        <dbReference type="Proteomes" id="UP001182556"/>
    </source>
</evidence>
<feature type="region of interest" description="Disordered" evidence="1">
    <location>
        <begin position="100"/>
        <end position="173"/>
    </location>
</feature>
<feature type="compositionally biased region" description="Basic residues" evidence="1">
    <location>
        <begin position="1"/>
        <end position="11"/>
    </location>
</feature>
<dbReference type="AlphaFoldDB" id="A0AAD9L761"/>
<feature type="region of interest" description="Disordered" evidence="1">
    <location>
        <begin position="1"/>
        <end position="83"/>
    </location>
</feature>
<dbReference type="Proteomes" id="UP001182556">
    <property type="component" value="Unassembled WGS sequence"/>
</dbReference>
<evidence type="ECO:0000313" key="2">
    <source>
        <dbReference type="EMBL" id="KAK1925177.1"/>
    </source>
</evidence>
<reference evidence="2" key="1">
    <citation type="submission" date="2023-02" db="EMBL/GenBank/DDBJ databases">
        <title>Identification and recombinant expression of a fungal hydrolase from Papiliotrema laurentii that hydrolyzes apple cutin and clears colloidal polyester polyurethane.</title>
        <authorList>
            <consortium name="DOE Joint Genome Institute"/>
            <person name="Roman V.A."/>
            <person name="Bojanowski C."/>
            <person name="Crable B.R."/>
            <person name="Wagner D.N."/>
            <person name="Hung C.S."/>
            <person name="Nadeau L.J."/>
            <person name="Schratz L."/>
            <person name="Haridas S."/>
            <person name="Pangilinan J."/>
            <person name="Lipzen A."/>
            <person name="Na H."/>
            <person name="Yan M."/>
            <person name="Ng V."/>
            <person name="Grigoriev I.V."/>
            <person name="Spatafora J.W."/>
            <person name="Barlow D."/>
            <person name="Biffinger J."/>
            <person name="Kelley-Loughnane N."/>
            <person name="Varaljay V.A."/>
            <person name="Crookes-Goodson W.J."/>
        </authorList>
    </citation>
    <scope>NUCLEOTIDE SEQUENCE</scope>
    <source>
        <strain evidence="2">5307AH</strain>
    </source>
</reference>
<evidence type="ECO:0000256" key="1">
    <source>
        <dbReference type="SAM" id="MobiDB-lite"/>
    </source>
</evidence>
<name>A0AAD9L761_PAPLA</name>
<feature type="compositionally biased region" description="Polar residues" evidence="1">
    <location>
        <begin position="61"/>
        <end position="82"/>
    </location>
</feature>
<feature type="compositionally biased region" description="Basic and acidic residues" evidence="1">
    <location>
        <begin position="162"/>
        <end position="173"/>
    </location>
</feature>
<organism evidence="2 3">
    <name type="scientific">Papiliotrema laurentii</name>
    <name type="common">Cryptococcus laurentii</name>
    <dbReference type="NCBI Taxonomy" id="5418"/>
    <lineage>
        <taxon>Eukaryota</taxon>
        <taxon>Fungi</taxon>
        <taxon>Dikarya</taxon>
        <taxon>Basidiomycota</taxon>
        <taxon>Agaricomycotina</taxon>
        <taxon>Tremellomycetes</taxon>
        <taxon>Tremellales</taxon>
        <taxon>Rhynchogastremaceae</taxon>
        <taxon>Papiliotrema</taxon>
    </lineage>
</organism>